<evidence type="ECO:0000313" key="2">
    <source>
        <dbReference type="EMBL" id="CAF3688312.1"/>
    </source>
</evidence>
<accession>A0A818TT72</accession>
<dbReference type="EMBL" id="CAJOAZ010000637">
    <property type="protein sequence ID" value="CAF3688312.1"/>
    <property type="molecule type" value="Genomic_DNA"/>
</dbReference>
<protein>
    <submittedName>
        <fullName evidence="2">Uncharacterized protein</fullName>
    </submittedName>
</protein>
<reference evidence="2" key="1">
    <citation type="submission" date="2021-02" db="EMBL/GenBank/DDBJ databases">
        <authorList>
            <person name="Nowell W R."/>
        </authorList>
    </citation>
    <scope>NUCLEOTIDE SEQUENCE</scope>
</reference>
<feature type="region of interest" description="Disordered" evidence="1">
    <location>
        <begin position="1"/>
        <end position="26"/>
    </location>
</feature>
<dbReference type="AlphaFoldDB" id="A0A818TT72"/>
<name>A0A818TT72_9BILA</name>
<dbReference type="Proteomes" id="UP000663844">
    <property type="component" value="Unassembled WGS sequence"/>
</dbReference>
<comment type="caution">
    <text evidence="2">The sequence shown here is derived from an EMBL/GenBank/DDBJ whole genome shotgun (WGS) entry which is preliminary data.</text>
</comment>
<proteinExistence type="predicted"/>
<sequence>MKKNQNIPTPSTTIPIFSKQKSTSGTTLHPQVLTATYIVTSDAQDQQYQQPTMDNVSKNMDNLSIVSEKVCYVLDEHLKLITDLNKNEVGGADRSGAKGVATTFIADKNDASILDEVRNDLNIQITEMPN</sequence>
<evidence type="ECO:0000313" key="3">
    <source>
        <dbReference type="Proteomes" id="UP000663844"/>
    </source>
</evidence>
<evidence type="ECO:0000256" key="1">
    <source>
        <dbReference type="SAM" id="MobiDB-lite"/>
    </source>
</evidence>
<organism evidence="2 3">
    <name type="scientific">Adineta steineri</name>
    <dbReference type="NCBI Taxonomy" id="433720"/>
    <lineage>
        <taxon>Eukaryota</taxon>
        <taxon>Metazoa</taxon>
        <taxon>Spiralia</taxon>
        <taxon>Gnathifera</taxon>
        <taxon>Rotifera</taxon>
        <taxon>Eurotatoria</taxon>
        <taxon>Bdelloidea</taxon>
        <taxon>Adinetida</taxon>
        <taxon>Adinetidae</taxon>
        <taxon>Adineta</taxon>
    </lineage>
</organism>
<gene>
    <name evidence="2" type="ORF">OXD698_LOCUS11413</name>
</gene>